<organism evidence="1 2">
    <name type="scientific">Neorhizobium galegae bv. officinalis bv. officinalis str. HAMBI 1141</name>
    <dbReference type="NCBI Taxonomy" id="1028801"/>
    <lineage>
        <taxon>Bacteria</taxon>
        <taxon>Pseudomonadati</taxon>
        <taxon>Pseudomonadota</taxon>
        <taxon>Alphaproteobacteria</taxon>
        <taxon>Hyphomicrobiales</taxon>
        <taxon>Rhizobiaceae</taxon>
        <taxon>Rhizobium/Agrobacterium group</taxon>
        <taxon>Neorhizobium</taxon>
    </lineage>
</organism>
<evidence type="ECO:0000313" key="1">
    <source>
        <dbReference type="EMBL" id="CDN53781.1"/>
    </source>
</evidence>
<accession>A0A068T6X4</accession>
<proteinExistence type="predicted"/>
<dbReference type="AlphaFoldDB" id="A0A068T6X4"/>
<dbReference type="Proteomes" id="UP000028186">
    <property type="component" value="Chromosome I"/>
</dbReference>
<dbReference type="KEGG" id="ngl:RG1141_CH14340"/>
<dbReference type="EMBL" id="HG938355">
    <property type="protein sequence ID" value="CDN53781.1"/>
    <property type="molecule type" value="Genomic_DNA"/>
</dbReference>
<name>A0A068T6X4_NEOGA</name>
<protein>
    <submittedName>
        <fullName evidence="1">Uncharacterized protein</fullName>
    </submittedName>
</protein>
<dbReference type="PATRIC" id="fig|1028801.3.peg.1459"/>
<sequence length="216" mass="23932">MRLFAREIAVRPDLWTIALAKPQSLINVRPNRSPTAGFDLMRTLPLALAFSFISTFASAADVTDPVKEVMKITEDNWNTVDSEWKYIFDADPLSRLFSKKFQSAYAEAAKHPAYDTENNQPGDPFGYDVVTSSQDGCPLKEIKTTSAPGANGMTDVTVTFKMWTCVDEAAVKDSVNELHFDVIQEAGKPVIDDIHRVADGERDSVVEEMHSIAKGE</sequence>
<reference evidence="2" key="1">
    <citation type="journal article" date="2014" name="BMC Genomics">
        <title>Genome sequencing of two Neorhizobium galegae strains reveals a noeT gene responsible for the unusual acetylation of the nodulation factors.</title>
        <authorList>
            <person name="Osterman J."/>
            <person name="Marsh J."/>
            <person name="Laine P.K."/>
            <person name="Zeng Z."/>
            <person name="Alatalo E."/>
            <person name="Sullivan J.T."/>
            <person name="Young J.P."/>
            <person name="Thomas-Oates J."/>
            <person name="Paulin L."/>
            <person name="Lindstrom K."/>
        </authorList>
    </citation>
    <scope>NUCLEOTIDE SEQUENCE [LARGE SCALE GENOMIC DNA]</scope>
    <source>
        <strain evidence="2">HAMBI 1141</strain>
    </source>
</reference>
<dbReference type="eggNOG" id="ENOG5032SXI">
    <property type="taxonomic scope" value="Bacteria"/>
</dbReference>
<gene>
    <name evidence="1" type="ORF">RG1141_CH14340</name>
</gene>
<dbReference type="HOGENOM" id="CLU_1531332_0_0_5"/>
<evidence type="ECO:0000313" key="2">
    <source>
        <dbReference type="Proteomes" id="UP000028186"/>
    </source>
</evidence>